<feature type="non-terminal residue" evidence="2">
    <location>
        <position position="1"/>
    </location>
</feature>
<feature type="domain" description="Chitin-binding type-2" evidence="1">
    <location>
        <begin position="146"/>
        <end position="204"/>
    </location>
</feature>
<reference evidence="2 3" key="1">
    <citation type="journal article" date="2024" name="BMC Genomics">
        <title>Genome assembly of redclaw crayfish (Cherax quadricarinatus) provides insights into its immune adaptation and hypoxia tolerance.</title>
        <authorList>
            <person name="Liu Z."/>
            <person name="Zheng J."/>
            <person name="Li H."/>
            <person name="Fang K."/>
            <person name="Wang S."/>
            <person name="He J."/>
            <person name="Zhou D."/>
            <person name="Weng S."/>
            <person name="Chi M."/>
            <person name="Gu Z."/>
            <person name="He J."/>
            <person name="Li F."/>
            <person name="Wang M."/>
        </authorList>
    </citation>
    <scope>NUCLEOTIDE SEQUENCE [LARGE SCALE GENOMIC DNA]</scope>
    <source>
        <strain evidence="2">ZL_2023a</strain>
    </source>
</reference>
<evidence type="ECO:0000313" key="3">
    <source>
        <dbReference type="Proteomes" id="UP001445076"/>
    </source>
</evidence>
<dbReference type="SUPFAM" id="SSF57625">
    <property type="entry name" value="Invertebrate chitin-binding proteins"/>
    <property type="match status" value="1"/>
</dbReference>
<comment type="caution">
    <text evidence="2">The sequence shown here is derived from an EMBL/GenBank/DDBJ whole genome shotgun (WGS) entry which is preliminary data.</text>
</comment>
<organism evidence="2 3">
    <name type="scientific">Cherax quadricarinatus</name>
    <name type="common">Australian red claw crayfish</name>
    <dbReference type="NCBI Taxonomy" id="27406"/>
    <lineage>
        <taxon>Eukaryota</taxon>
        <taxon>Metazoa</taxon>
        <taxon>Ecdysozoa</taxon>
        <taxon>Arthropoda</taxon>
        <taxon>Crustacea</taxon>
        <taxon>Multicrustacea</taxon>
        <taxon>Malacostraca</taxon>
        <taxon>Eumalacostraca</taxon>
        <taxon>Eucarida</taxon>
        <taxon>Decapoda</taxon>
        <taxon>Pleocyemata</taxon>
        <taxon>Astacidea</taxon>
        <taxon>Parastacoidea</taxon>
        <taxon>Parastacidae</taxon>
        <taxon>Cherax</taxon>
    </lineage>
</organism>
<dbReference type="AlphaFoldDB" id="A0AAW0VWJ8"/>
<gene>
    <name evidence="2" type="ORF">OTU49_012864</name>
</gene>
<evidence type="ECO:0000259" key="1">
    <source>
        <dbReference type="PROSITE" id="PS50940"/>
    </source>
</evidence>
<evidence type="ECO:0000313" key="2">
    <source>
        <dbReference type="EMBL" id="KAK8721264.1"/>
    </source>
</evidence>
<dbReference type="InterPro" id="IPR036508">
    <property type="entry name" value="Chitin-bd_dom_sf"/>
</dbReference>
<protein>
    <recommendedName>
        <fullName evidence="1">Chitin-binding type-2 domain-containing protein</fullName>
    </recommendedName>
</protein>
<dbReference type="GO" id="GO:0005576">
    <property type="term" value="C:extracellular region"/>
    <property type="evidence" value="ECO:0007669"/>
    <property type="project" value="InterPro"/>
</dbReference>
<keyword evidence="3" id="KW-1185">Reference proteome</keyword>
<accession>A0AAW0VWJ8</accession>
<name>A0AAW0VWJ8_CHEQU</name>
<proteinExistence type="predicted"/>
<dbReference type="PROSITE" id="PS50940">
    <property type="entry name" value="CHIT_BIND_II"/>
    <property type="match status" value="1"/>
</dbReference>
<dbReference type="GO" id="GO:0008061">
    <property type="term" value="F:chitin binding"/>
    <property type="evidence" value="ECO:0007669"/>
    <property type="project" value="InterPro"/>
</dbReference>
<dbReference type="InterPro" id="IPR002557">
    <property type="entry name" value="Chitin-bd_dom"/>
</dbReference>
<sequence length="327" mass="36120">TAGCTTRTSTVMIQVCQHHQCLVAVLVTTLLTVSWAVPLDPNNVVAPQAPVASLSRPEGNLPVTIPQHSVLVKEITQTIPQHSVLVKEITQTIPQHSVLVKEITETTKDTSLINASEHAKVLKAPPESVKDSGVPEPPAVIRNNEILPCSNEGVFGIPNDCSFFYVCLDKSHQEIYSQYLYKCDPGYTYIETEKDCIFEGGCYSHLFGPVNDPGMPAPPSETPKVPEWFNSLPQWFNATPWWFKTPPSWFNTPPAWLNAPVKSQLATDHVDVEVGEIVQSDLTHDASEKFNKQITLGTNASLGGTSNTFYQDDKVLRIHIPIKIVQQ</sequence>
<dbReference type="Proteomes" id="UP001445076">
    <property type="component" value="Unassembled WGS sequence"/>
</dbReference>
<dbReference type="EMBL" id="JARKIK010000112">
    <property type="protein sequence ID" value="KAK8721264.1"/>
    <property type="molecule type" value="Genomic_DNA"/>
</dbReference>